<keyword evidence="2" id="KW-1185">Reference proteome</keyword>
<protein>
    <submittedName>
        <fullName evidence="1">Uncharacterized protein</fullName>
    </submittedName>
</protein>
<organism evidence="1 2">
    <name type="scientific">Antarcticirhabdus aurantiaca</name>
    <dbReference type="NCBI Taxonomy" id="2606717"/>
    <lineage>
        <taxon>Bacteria</taxon>
        <taxon>Pseudomonadati</taxon>
        <taxon>Pseudomonadota</taxon>
        <taxon>Alphaproteobacteria</taxon>
        <taxon>Hyphomicrobiales</taxon>
        <taxon>Aurantimonadaceae</taxon>
        <taxon>Antarcticirhabdus</taxon>
    </lineage>
</organism>
<name>A0ACD4NPK3_9HYPH</name>
<evidence type="ECO:0000313" key="1">
    <source>
        <dbReference type="EMBL" id="WAJ28809.1"/>
    </source>
</evidence>
<gene>
    <name evidence="1" type="ORF">OXU80_00700</name>
</gene>
<evidence type="ECO:0000313" key="2">
    <source>
        <dbReference type="Proteomes" id="UP001163223"/>
    </source>
</evidence>
<reference evidence="1" key="1">
    <citation type="submission" date="2022-11" db="EMBL/GenBank/DDBJ databases">
        <title>beta-Carotene-producing bacterium, Jeongeuplla avenae sp. nov., alleviates the salt stress of Arabidopsis seedlings.</title>
        <authorList>
            <person name="Jiang L."/>
            <person name="Lee J."/>
        </authorList>
    </citation>
    <scope>NUCLEOTIDE SEQUENCE</scope>
    <source>
        <strain evidence="1">DY_R2A_6</strain>
    </source>
</reference>
<proteinExistence type="predicted"/>
<sequence length="74" mass="8778">MIGYVQDQDILHWQRELGIWIDDLAVNAAPLWSSNDRLELEDHNPAQRRAIFKSRHTRANGLDTIVMRHLWIEM</sequence>
<dbReference type="EMBL" id="CP113520">
    <property type="protein sequence ID" value="WAJ28809.1"/>
    <property type="molecule type" value="Genomic_DNA"/>
</dbReference>
<accession>A0ACD4NPK3</accession>
<dbReference type="Proteomes" id="UP001163223">
    <property type="component" value="Chromosome"/>
</dbReference>